<organism evidence="1 2">
    <name type="scientific">Acer negundo</name>
    <name type="common">Box elder</name>
    <dbReference type="NCBI Taxonomy" id="4023"/>
    <lineage>
        <taxon>Eukaryota</taxon>
        <taxon>Viridiplantae</taxon>
        <taxon>Streptophyta</taxon>
        <taxon>Embryophyta</taxon>
        <taxon>Tracheophyta</taxon>
        <taxon>Spermatophyta</taxon>
        <taxon>Magnoliopsida</taxon>
        <taxon>eudicotyledons</taxon>
        <taxon>Gunneridae</taxon>
        <taxon>Pentapetalae</taxon>
        <taxon>rosids</taxon>
        <taxon>malvids</taxon>
        <taxon>Sapindales</taxon>
        <taxon>Sapindaceae</taxon>
        <taxon>Hippocastanoideae</taxon>
        <taxon>Acereae</taxon>
        <taxon>Acer</taxon>
    </lineage>
</organism>
<dbReference type="AlphaFoldDB" id="A0AAD5NW66"/>
<accession>A0AAD5NW66</accession>
<dbReference type="EMBL" id="JAJSOW010000100">
    <property type="protein sequence ID" value="KAI9186661.1"/>
    <property type="molecule type" value="Genomic_DNA"/>
</dbReference>
<dbReference type="Proteomes" id="UP001064489">
    <property type="component" value="Chromosome 3"/>
</dbReference>
<gene>
    <name evidence="1" type="ORF">LWI28_019633</name>
</gene>
<evidence type="ECO:0000313" key="2">
    <source>
        <dbReference type="Proteomes" id="UP001064489"/>
    </source>
</evidence>
<evidence type="ECO:0000313" key="1">
    <source>
        <dbReference type="EMBL" id="KAI9186661.1"/>
    </source>
</evidence>
<keyword evidence="2" id="KW-1185">Reference proteome</keyword>
<protein>
    <submittedName>
        <fullName evidence="1">Uncharacterized protein</fullName>
    </submittedName>
</protein>
<name>A0AAD5NW66_ACENE</name>
<reference evidence="1" key="2">
    <citation type="submission" date="2023-02" db="EMBL/GenBank/DDBJ databases">
        <authorList>
            <person name="Swenson N.G."/>
            <person name="Wegrzyn J.L."/>
            <person name="Mcevoy S.L."/>
        </authorList>
    </citation>
    <scope>NUCLEOTIDE SEQUENCE</scope>
    <source>
        <strain evidence="1">91603</strain>
        <tissue evidence="1">Leaf</tissue>
    </source>
</reference>
<dbReference type="Pfam" id="PF14223">
    <property type="entry name" value="Retrotran_gag_2"/>
    <property type="match status" value="1"/>
</dbReference>
<reference evidence="1" key="1">
    <citation type="journal article" date="2022" name="Plant J.">
        <title>Strategies of tolerance reflected in two North American maple genomes.</title>
        <authorList>
            <person name="McEvoy S.L."/>
            <person name="Sezen U.U."/>
            <person name="Trouern-Trend A."/>
            <person name="McMahon S.M."/>
            <person name="Schaberg P.G."/>
            <person name="Yang J."/>
            <person name="Wegrzyn J.L."/>
            <person name="Swenson N.G."/>
        </authorList>
    </citation>
    <scope>NUCLEOTIDE SEQUENCE</scope>
    <source>
        <strain evidence="1">91603</strain>
    </source>
</reference>
<sequence length="194" mass="22038">MEEKSAKGTWEKLYMGKTLSNKLTLKNQLYGLKMEEGGDVMAHLNDFNRCISNLIWVDVKYEEDDKALLLLRSLPNSFEHFRTTLLFSKETLQCDVVVSNIISYVKLNKASERDAQGEGLFVKEFSDKKGHYKRDCRKLKAEIKEGKKTEINSTANVVSEDNGELLSVASTSYASDTWILDSGCYFHVFKSGLV</sequence>
<proteinExistence type="predicted"/>
<comment type="caution">
    <text evidence="1">The sequence shown here is derived from an EMBL/GenBank/DDBJ whole genome shotgun (WGS) entry which is preliminary data.</text>
</comment>